<comment type="caution">
    <text evidence="1">The sequence shown here is derived from an EMBL/GenBank/DDBJ whole genome shotgun (WGS) entry which is preliminary data.</text>
</comment>
<dbReference type="AlphaFoldDB" id="A0A8S1Q017"/>
<dbReference type="EMBL" id="CAJJDN010000091">
    <property type="protein sequence ID" value="CAD8108631.1"/>
    <property type="molecule type" value="Genomic_DNA"/>
</dbReference>
<sequence length="154" mass="18649">MESEMVNINRCQQDISLGKNIQYGWVELKKIGKWEELDEEFEDYKQVTYIKWNIQYERQEECYMEKLKQRIMRNLGKQNMMIDNKIMIYINKSNEINECLTFLLLKLEQFKDGLMISRCELMIIQVCIKGSLDLIFNLALTQIYYSQINKDKKF</sequence>
<keyword evidence="2" id="KW-1185">Reference proteome</keyword>
<proteinExistence type="predicted"/>
<dbReference type="Proteomes" id="UP000692954">
    <property type="component" value="Unassembled WGS sequence"/>
</dbReference>
<gene>
    <name evidence="1" type="ORF">PSON_ATCC_30995.1.T0910168</name>
</gene>
<accession>A0A8S1Q017</accession>
<protein>
    <submittedName>
        <fullName evidence="1">Uncharacterized protein</fullName>
    </submittedName>
</protein>
<reference evidence="1" key="1">
    <citation type="submission" date="2021-01" db="EMBL/GenBank/DDBJ databases">
        <authorList>
            <consortium name="Genoscope - CEA"/>
            <person name="William W."/>
        </authorList>
    </citation>
    <scope>NUCLEOTIDE SEQUENCE</scope>
</reference>
<name>A0A8S1Q017_9CILI</name>
<evidence type="ECO:0000313" key="2">
    <source>
        <dbReference type="Proteomes" id="UP000692954"/>
    </source>
</evidence>
<organism evidence="1 2">
    <name type="scientific">Paramecium sonneborni</name>
    <dbReference type="NCBI Taxonomy" id="65129"/>
    <lineage>
        <taxon>Eukaryota</taxon>
        <taxon>Sar</taxon>
        <taxon>Alveolata</taxon>
        <taxon>Ciliophora</taxon>
        <taxon>Intramacronucleata</taxon>
        <taxon>Oligohymenophorea</taxon>
        <taxon>Peniculida</taxon>
        <taxon>Parameciidae</taxon>
        <taxon>Paramecium</taxon>
    </lineage>
</organism>
<evidence type="ECO:0000313" key="1">
    <source>
        <dbReference type="EMBL" id="CAD8108631.1"/>
    </source>
</evidence>